<dbReference type="AlphaFoldDB" id="A0A1J9SIX6"/>
<name>A0A1J9SIX6_9PEZI</name>
<sequence length="262" mass="26453">MPPATTISAPAVVPARASCVLPNGTDRNPISNTTSSPATTPHLPCTTSSSSAHDDDDHEASMWCNPDTTATTTSRLDGLCQAGSCTDRTWQAKRCVQLCVDGESMGGDAHVVLLTQCADRSFCCDRDGSGERCCEEAGRGRWVGVGEGGVVVDATTAVADPDRAVLARAAERTAVAPAGETGATPAPSDAAGDSSSSNAGLIAGGVVGCVVGGLVIAAGICVLMRLRSGSRSHGPRVSTDDVPMSPEGPAATVHKAARPGRK</sequence>
<dbReference type="STRING" id="236234.A0A1J9SIX6"/>
<feature type="transmembrane region" description="Helical" evidence="2">
    <location>
        <begin position="201"/>
        <end position="226"/>
    </location>
</feature>
<keyword evidence="2" id="KW-0812">Transmembrane</keyword>
<feature type="region of interest" description="Disordered" evidence="1">
    <location>
        <begin position="176"/>
        <end position="195"/>
    </location>
</feature>
<accession>A0A1J9SIX6</accession>
<dbReference type="GeneID" id="31010243"/>
<reference evidence="3 4" key="1">
    <citation type="submission" date="2016-10" db="EMBL/GenBank/DDBJ databases">
        <title>Proteomics and genomics reveal pathogen-plant mechanisms compatible with a hemibiotrophic lifestyle of Diplodia corticola.</title>
        <authorList>
            <person name="Fernandes I."/>
            <person name="De Jonge R."/>
            <person name="Van De Peer Y."/>
            <person name="Devreese B."/>
            <person name="Alves A."/>
            <person name="Esteves A.C."/>
        </authorList>
    </citation>
    <scope>NUCLEOTIDE SEQUENCE [LARGE SCALE GENOMIC DNA]</scope>
    <source>
        <strain evidence="3 4">CBS 112549</strain>
    </source>
</reference>
<feature type="compositionally biased region" description="Polar residues" evidence="1">
    <location>
        <begin position="25"/>
        <end position="39"/>
    </location>
</feature>
<comment type="caution">
    <text evidence="3">The sequence shown here is derived from an EMBL/GenBank/DDBJ whole genome shotgun (WGS) entry which is preliminary data.</text>
</comment>
<dbReference type="Proteomes" id="UP000183809">
    <property type="component" value="Unassembled WGS sequence"/>
</dbReference>
<protein>
    <submittedName>
        <fullName evidence="3">Uncharacterized protein</fullName>
    </submittedName>
</protein>
<gene>
    <name evidence="3" type="ORF">BKCO1_1000572</name>
</gene>
<feature type="region of interest" description="Disordered" evidence="1">
    <location>
        <begin position="230"/>
        <end position="262"/>
    </location>
</feature>
<evidence type="ECO:0000313" key="4">
    <source>
        <dbReference type="Proteomes" id="UP000183809"/>
    </source>
</evidence>
<evidence type="ECO:0000313" key="3">
    <source>
        <dbReference type="EMBL" id="OJD40311.1"/>
    </source>
</evidence>
<feature type="region of interest" description="Disordered" evidence="1">
    <location>
        <begin position="20"/>
        <end position="57"/>
    </location>
</feature>
<dbReference type="OrthoDB" id="5215637at2759"/>
<organism evidence="3 4">
    <name type="scientific">Diplodia corticola</name>
    <dbReference type="NCBI Taxonomy" id="236234"/>
    <lineage>
        <taxon>Eukaryota</taxon>
        <taxon>Fungi</taxon>
        <taxon>Dikarya</taxon>
        <taxon>Ascomycota</taxon>
        <taxon>Pezizomycotina</taxon>
        <taxon>Dothideomycetes</taxon>
        <taxon>Dothideomycetes incertae sedis</taxon>
        <taxon>Botryosphaeriales</taxon>
        <taxon>Botryosphaeriaceae</taxon>
        <taxon>Diplodia</taxon>
    </lineage>
</organism>
<evidence type="ECO:0000256" key="2">
    <source>
        <dbReference type="SAM" id="Phobius"/>
    </source>
</evidence>
<dbReference type="EMBL" id="MNUE01000001">
    <property type="protein sequence ID" value="OJD40311.1"/>
    <property type="molecule type" value="Genomic_DNA"/>
</dbReference>
<proteinExistence type="predicted"/>
<keyword evidence="4" id="KW-1185">Reference proteome</keyword>
<evidence type="ECO:0000256" key="1">
    <source>
        <dbReference type="SAM" id="MobiDB-lite"/>
    </source>
</evidence>
<dbReference type="RefSeq" id="XP_020135154.1">
    <property type="nucleotide sequence ID" value="XM_020269984.1"/>
</dbReference>
<keyword evidence="2" id="KW-0472">Membrane</keyword>
<keyword evidence="2" id="KW-1133">Transmembrane helix</keyword>